<gene>
    <name evidence="1" type="ORF">GCM10010412_082610</name>
</gene>
<evidence type="ECO:0000313" key="1">
    <source>
        <dbReference type="EMBL" id="GAA2691970.1"/>
    </source>
</evidence>
<dbReference type="Proteomes" id="UP001501666">
    <property type="component" value="Unassembled WGS sequence"/>
</dbReference>
<name>A0ABN3T3E7_9ACTN</name>
<reference evidence="1 2" key="1">
    <citation type="journal article" date="2019" name="Int. J. Syst. Evol. Microbiol.">
        <title>The Global Catalogue of Microorganisms (GCM) 10K type strain sequencing project: providing services to taxonomists for standard genome sequencing and annotation.</title>
        <authorList>
            <consortium name="The Broad Institute Genomics Platform"/>
            <consortium name="The Broad Institute Genome Sequencing Center for Infectious Disease"/>
            <person name="Wu L."/>
            <person name="Ma J."/>
        </authorList>
    </citation>
    <scope>NUCLEOTIDE SEQUENCE [LARGE SCALE GENOMIC DNA]</scope>
    <source>
        <strain evidence="1 2">JCM 6835</strain>
    </source>
</reference>
<dbReference type="EMBL" id="BAAATE010000034">
    <property type="protein sequence ID" value="GAA2691970.1"/>
    <property type="molecule type" value="Genomic_DNA"/>
</dbReference>
<organism evidence="1 2">
    <name type="scientific">Nonomuraea recticatena</name>
    <dbReference type="NCBI Taxonomy" id="46178"/>
    <lineage>
        <taxon>Bacteria</taxon>
        <taxon>Bacillati</taxon>
        <taxon>Actinomycetota</taxon>
        <taxon>Actinomycetes</taxon>
        <taxon>Streptosporangiales</taxon>
        <taxon>Streptosporangiaceae</taxon>
        <taxon>Nonomuraea</taxon>
    </lineage>
</organism>
<comment type="caution">
    <text evidence="1">The sequence shown here is derived from an EMBL/GenBank/DDBJ whole genome shotgun (WGS) entry which is preliminary data.</text>
</comment>
<protein>
    <recommendedName>
        <fullName evidence="3">DUF3168 domain-containing protein</fullName>
    </recommendedName>
</protein>
<sequence>MRSLADADPIPAALAHLQGSTRLAAELGGMDRVGAAHKPPYPRLRVRPVPGGVDDLLTGATKTLLRLEALDSVEAPVGDGQLRRILYTALQELAALPALPRVEGEVVITEVASRVGGGPVPEADGRGRYIATAAIDCHPG</sequence>
<accession>A0ABN3T3E7</accession>
<dbReference type="RefSeq" id="WP_346154507.1">
    <property type="nucleotide sequence ID" value="NZ_BAAATE010000034.1"/>
</dbReference>
<evidence type="ECO:0008006" key="3">
    <source>
        <dbReference type="Google" id="ProtNLM"/>
    </source>
</evidence>
<evidence type="ECO:0000313" key="2">
    <source>
        <dbReference type="Proteomes" id="UP001501666"/>
    </source>
</evidence>
<keyword evidence="2" id="KW-1185">Reference proteome</keyword>
<proteinExistence type="predicted"/>